<sequence length="141" mass="15427">MTMGTQERILEMVHHCYWDNNANCAQTTLHCLEQLTGLSVHPSLYQATVGCHGAAGHGGQCGLIEGATLFLGLYCAAMGKSAEETEEICARYALVFNRSFGSMACSDLRPGGFRADDPPHLCERFTVRAVTCLHDFVSRLR</sequence>
<dbReference type="AlphaFoldDB" id="A0A212L5U9"/>
<gene>
    <name evidence="1" type="ORF">KL86DES1_20926</name>
</gene>
<organism evidence="1">
    <name type="scientific">uncultured Desulfovibrio sp</name>
    <dbReference type="NCBI Taxonomy" id="167968"/>
    <lineage>
        <taxon>Bacteria</taxon>
        <taxon>Pseudomonadati</taxon>
        <taxon>Thermodesulfobacteriota</taxon>
        <taxon>Desulfovibrionia</taxon>
        <taxon>Desulfovibrionales</taxon>
        <taxon>Desulfovibrionaceae</taxon>
        <taxon>Desulfovibrio</taxon>
        <taxon>environmental samples</taxon>
    </lineage>
</organism>
<reference evidence="1" key="1">
    <citation type="submission" date="2016-08" db="EMBL/GenBank/DDBJ databases">
        <authorList>
            <person name="Seilhamer J.J."/>
        </authorList>
    </citation>
    <scope>NUCLEOTIDE SEQUENCE</scope>
    <source>
        <strain evidence="1">86-1</strain>
    </source>
</reference>
<dbReference type="RefSeq" id="WP_179980439.1">
    <property type="nucleotide sequence ID" value="NZ_LT608333.1"/>
</dbReference>
<name>A0A212L5U9_9BACT</name>
<evidence type="ECO:0000313" key="1">
    <source>
        <dbReference type="EMBL" id="SCM72931.1"/>
    </source>
</evidence>
<accession>A0A212L5U9</accession>
<dbReference type="Pfam" id="PF09719">
    <property type="entry name" value="C_GCAxxG_C_C"/>
    <property type="match status" value="1"/>
</dbReference>
<dbReference type="InterPro" id="IPR010181">
    <property type="entry name" value="CGCAxxGCC_motif"/>
</dbReference>
<dbReference type="EMBL" id="FMJC01000002">
    <property type="protein sequence ID" value="SCM72931.1"/>
    <property type="molecule type" value="Genomic_DNA"/>
</dbReference>
<protein>
    <recommendedName>
        <fullName evidence="2">C_GCAxxG_C_C family protein</fullName>
    </recommendedName>
</protein>
<evidence type="ECO:0008006" key="2">
    <source>
        <dbReference type="Google" id="ProtNLM"/>
    </source>
</evidence>
<proteinExistence type="predicted"/>